<dbReference type="Proteomes" id="UP000774617">
    <property type="component" value="Unassembled WGS sequence"/>
</dbReference>
<sequence>MLIVGSITCIWLSPSVVYSGEDRRPLQCRPPPTSCQSMPSLLNKPSHHLFQHLFPTHPGHPRPHQQAHSMKGKTKMVAPRHALQSPRIHQLSVRSSHHHYYGRPPDNNVYTTTPLRHRPHLHHRIGGPPPSLTARG</sequence>
<feature type="signal peptide" evidence="1">
    <location>
        <begin position="1"/>
        <end position="19"/>
    </location>
</feature>
<reference evidence="2 3" key="1">
    <citation type="journal article" date="2021" name="Nat. Commun.">
        <title>Genetic determinants of endophytism in the Arabidopsis root mycobiome.</title>
        <authorList>
            <person name="Mesny F."/>
            <person name="Miyauchi S."/>
            <person name="Thiergart T."/>
            <person name="Pickel B."/>
            <person name="Atanasova L."/>
            <person name="Karlsson M."/>
            <person name="Huettel B."/>
            <person name="Barry K.W."/>
            <person name="Haridas S."/>
            <person name="Chen C."/>
            <person name="Bauer D."/>
            <person name="Andreopoulos W."/>
            <person name="Pangilinan J."/>
            <person name="LaButti K."/>
            <person name="Riley R."/>
            <person name="Lipzen A."/>
            <person name="Clum A."/>
            <person name="Drula E."/>
            <person name="Henrissat B."/>
            <person name="Kohler A."/>
            <person name="Grigoriev I.V."/>
            <person name="Martin F.M."/>
            <person name="Hacquard S."/>
        </authorList>
    </citation>
    <scope>NUCLEOTIDE SEQUENCE [LARGE SCALE GENOMIC DNA]</scope>
    <source>
        <strain evidence="2 3">MPI-SDFR-AT-0080</strain>
    </source>
</reference>
<keyword evidence="3" id="KW-1185">Reference proteome</keyword>
<feature type="chain" id="PRO_5046380778" description="Secreted protein" evidence="1">
    <location>
        <begin position="20"/>
        <end position="136"/>
    </location>
</feature>
<evidence type="ECO:0000313" key="2">
    <source>
        <dbReference type="EMBL" id="KAH7032166.1"/>
    </source>
</evidence>
<evidence type="ECO:0008006" key="4">
    <source>
        <dbReference type="Google" id="ProtNLM"/>
    </source>
</evidence>
<evidence type="ECO:0000313" key="3">
    <source>
        <dbReference type="Proteomes" id="UP000774617"/>
    </source>
</evidence>
<dbReference type="EMBL" id="JAGTJR010000041">
    <property type="protein sequence ID" value="KAH7032166.1"/>
    <property type="molecule type" value="Genomic_DNA"/>
</dbReference>
<name>A0ABQ8FZT7_9PEZI</name>
<comment type="caution">
    <text evidence="2">The sequence shown here is derived from an EMBL/GenBank/DDBJ whole genome shotgun (WGS) entry which is preliminary data.</text>
</comment>
<evidence type="ECO:0000256" key="1">
    <source>
        <dbReference type="SAM" id="SignalP"/>
    </source>
</evidence>
<organism evidence="2 3">
    <name type="scientific">Macrophomina phaseolina</name>
    <dbReference type="NCBI Taxonomy" id="35725"/>
    <lineage>
        <taxon>Eukaryota</taxon>
        <taxon>Fungi</taxon>
        <taxon>Dikarya</taxon>
        <taxon>Ascomycota</taxon>
        <taxon>Pezizomycotina</taxon>
        <taxon>Dothideomycetes</taxon>
        <taxon>Dothideomycetes incertae sedis</taxon>
        <taxon>Botryosphaeriales</taxon>
        <taxon>Botryosphaeriaceae</taxon>
        <taxon>Macrophomina</taxon>
    </lineage>
</organism>
<protein>
    <recommendedName>
        <fullName evidence="4">Secreted protein</fullName>
    </recommendedName>
</protein>
<accession>A0ABQ8FZT7</accession>
<gene>
    <name evidence="2" type="ORF">B0J12DRAFT_308973</name>
</gene>
<proteinExistence type="predicted"/>
<keyword evidence="1" id="KW-0732">Signal</keyword>